<evidence type="ECO:0000256" key="4">
    <source>
        <dbReference type="ARBA" id="ARBA00022825"/>
    </source>
</evidence>
<sequence>MPLDTDAVLDRRLLRRKLTFWRVVAGIVAVAGLATAGFYGARSAGYFATRHVARIEVRGLITQNAEVLRMIEAIGRNDSARALVVSIDSPGGTVAGSEALYLALRQVAAKKPTVAVVDGMAASGGYIAALAADHIVTRETSITGSIGVIVQFPNVVQLLETVGVKVEAVRSAPLKATPSGVEPTSPEAIAALREIVTDSYQWFQRLVKERRGLNDEQLRVAADGRAFSGVRARDMRLVDTIGGEDEARGWLAGRGVSRDLAIRTYRPSRRGTLPFVNVAAAALVDAVGLSDLGERLRSSGIIAGIERSALDGLLVVWQPPSP</sequence>
<evidence type="ECO:0000256" key="5">
    <source>
        <dbReference type="SAM" id="Phobius"/>
    </source>
</evidence>
<dbReference type="CDD" id="cd07023">
    <property type="entry name" value="S49_Sppa_N_C"/>
    <property type="match status" value="1"/>
</dbReference>
<comment type="similarity">
    <text evidence="1">Belongs to the peptidase S49 family.</text>
</comment>
<dbReference type="Gene3D" id="3.90.226.10">
    <property type="entry name" value="2-enoyl-CoA Hydratase, Chain A, domain 1"/>
    <property type="match status" value="1"/>
</dbReference>
<dbReference type="InterPro" id="IPR029045">
    <property type="entry name" value="ClpP/crotonase-like_dom_sf"/>
</dbReference>
<gene>
    <name evidence="7" type="primary">sppA</name>
    <name evidence="7" type="ORF">E8M01_21935</name>
</gene>
<dbReference type="SUPFAM" id="SSF52096">
    <property type="entry name" value="ClpP/crotonase"/>
    <property type="match status" value="1"/>
</dbReference>
<keyword evidence="3" id="KW-0378">Hydrolase</keyword>
<reference evidence="7 8" key="1">
    <citation type="submission" date="2019-04" db="EMBL/GenBank/DDBJ databases">
        <title>Phreatobacter aquaticus sp. nov.</title>
        <authorList>
            <person name="Choi A."/>
        </authorList>
    </citation>
    <scope>NUCLEOTIDE SEQUENCE [LARGE SCALE GENOMIC DNA]</scope>
    <source>
        <strain evidence="7 8">KCTC 52518</strain>
    </source>
</reference>
<dbReference type="GO" id="GO:0008236">
    <property type="term" value="F:serine-type peptidase activity"/>
    <property type="evidence" value="ECO:0007669"/>
    <property type="project" value="UniProtKB-KW"/>
</dbReference>
<evidence type="ECO:0000313" key="8">
    <source>
        <dbReference type="Proteomes" id="UP000298781"/>
    </source>
</evidence>
<proteinExistence type="inferred from homology"/>
<keyword evidence="5" id="KW-0472">Membrane</keyword>
<evidence type="ECO:0000256" key="2">
    <source>
        <dbReference type="ARBA" id="ARBA00022670"/>
    </source>
</evidence>
<dbReference type="PANTHER" id="PTHR42987">
    <property type="entry name" value="PEPTIDASE S49"/>
    <property type="match status" value="1"/>
</dbReference>
<protein>
    <submittedName>
        <fullName evidence="7">Signal peptide peptidase SppA</fullName>
    </submittedName>
</protein>
<dbReference type="InterPro" id="IPR002142">
    <property type="entry name" value="Peptidase_S49"/>
</dbReference>
<dbReference type="Proteomes" id="UP000298781">
    <property type="component" value="Chromosome"/>
</dbReference>
<dbReference type="KEGG" id="pstg:E8M01_21935"/>
<dbReference type="Gene3D" id="6.20.330.10">
    <property type="match status" value="1"/>
</dbReference>
<dbReference type="RefSeq" id="WP_136962099.1">
    <property type="nucleotide sequence ID" value="NZ_CP039690.1"/>
</dbReference>
<accession>A0A4D7B8S8</accession>
<dbReference type="EMBL" id="CP039690">
    <property type="protein sequence ID" value="QCI66658.1"/>
    <property type="molecule type" value="Genomic_DNA"/>
</dbReference>
<keyword evidence="4" id="KW-0720">Serine protease</keyword>
<evidence type="ECO:0000256" key="3">
    <source>
        <dbReference type="ARBA" id="ARBA00022801"/>
    </source>
</evidence>
<keyword evidence="8" id="KW-1185">Reference proteome</keyword>
<dbReference type="OrthoDB" id="9764363at2"/>
<dbReference type="AlphaFoldDB" id="A0A4D7B8S8"/>
<keyword evidence="5" id="KW-0812">Transmembrane</keyword>
<dbReference type="PANTHER" id="PTHR42987:SF6">
    <property type="entry name" value="PROTEINASE IV"/>
    <property type="match status" value="1"/>
</dbReference>
<dbReference type="NCBIfam" id="TIGR00706">
    <property type="entry name" value="SppA_dom"/>
    <property type="match status" value="1"/>
</dbReference>
<dbReference type="GO" id="GO:0006508">
    <property type="term" value="P:proteolysis"/>
    <property type="evidence" value="ECO:0007669"/>
    <property type="project" value="UniProtKB-KW"/>
</dbReference>
<dbReference type="InterPro" id="IPR004635">
    <property type="entry name" value="Pept_S49_SppA"/>
</dbReference>
<keyword evidence="5" id="KW-1133">Transmembrane helix</keyword>
<dbReference type="InterPro" id="IPR047272">
    <property type="entry name" value="S49_SppA_C"/>
</dbReference>
<dbReference type="Pfam" id="PF01343">
    <property type="entry name" value="Peptidase_S49"/>
    <property type="match status" value="1"/>
</dbReference>
<feature type="domain" description="Peptidase S49" evidence="6">
    <location>
        <begin position="107"/>
        <end position="251"/>
    </location>
</feature>
<evidence type="ECO:0000256" key="1">
    <source>
        <dbReference type="ARBA" id="ARBA00008683"/>
    </source>
</evidence>
<evidence type="ECO:0000313" key="7">
    <source>
        <dbReference type="EMBL" id="QCI66658.1"/>
    </source>
</evidence>
<organism evidence="7 8">
    <name type="scientific">Phreatobacter stygius</name>
    <dbReference type="NCBI Taxonomy" id="1940610"/>
    <lineage>
        <taxon>Bacteria</taxon>
        <taxon>Pseudomonadati</taxon>
        <taxon>Pseudomonadota</taxon>
        <taxon>Alphaproteobacteria</taxon>
        <taxon>Hyphomicrobiales</taxon>
        <taxon>Phreatobacteraceae</taxon>
        <taxon>Phreatobacter</taxon>
    </lineage>
</organism>
<feature type="transmembrane region" description="Helical" evidence="5">
    <location>
        <begin position="20"/>
        <end position="41"/>
    </location>
</feature>
<name>A0A4D7B8S8_9HYPH</name>
<evidence type="ECO:0000259" key="6">
    <source>
        <dbReference type="Pfam" id="PF01343"/>
    </source>
</evidence>
<keyword evidence="2" id="KW-0645">Protease</keyword>